<protein>
    <recommendedName>
        <fullName evidence="3">HK97 gp10 family phage protein</fullName>
    </recommendedName>
</protein>
<comment type="caution">
    <text evidence="1">The sequence shown here is derived from an EMBL/GenBank/DDBJ whole genome shotgun (WGS) entry which is preliminary data.</text>
</comment>
<dbReference type="Proteomes" id="UP001157091">
    <property type="component" value="Unassembled WGS sequence"/>
</dbReference>
<organism evidence="1 2">
    <name type="scientific">Luteimicrobium album</name>
    <dbReference type="NCBI Taxonomy" id="1054550"/>
    <lineage>
        <taxon>Bacteria</taxon>
        <taxon>Bacillati</taxon>
        <taxon>Actinomycetota</taxon>
        <taxon>Actinomycetes</taxon>
        <taxon>Micrococcales</taxon>
        <taxon>Luteimicrobium</taxon>
    </lineage>
</organism>
<name>A0ABQ6I6Y0_9MICO</name>
<proteinExistence type="predicted"/>
<evidence type="ECO:0000313" key="1">
    <source>
        <dbReference type="EMBL" id="GMA26197.1"/>
    </source>
</evidence>
<accession>A0ABQ6I6Y0</accession>
<dbReference type="EMBL" id="BSUK01000001">
    <property type="protein sequence ID" value="GMA26197.1"/>
    <property type="molecule type" value="Genomic_DNA"/>
</dbReference>
<evidence type="ECO:0008006" key="3">
    <source>
        <dbReference type="Google" id="ProtNLM"/>
    </source>
</evidence>
<sequence>MPDGISIDTSALRTLATDLGKIPGKAEPGLEVVMKRAAQNIKTDMQAEFRKSTHFRGVAGHVSYDRTGFLGSVGYEIGPEVGGAGSLAGIAVNGGANGGGGTVDIDHVLEREAPNIEREVGKILDRLL</sequence>
<evidence type="ECO:0000313" key="2">
    <source>
        <dbReference type="Proteomes" id="UP001157091"/>
    </source>
</evidence>
<keyword evidence="2" id="KW-1185">Reference proteome</keyword>
<gene>
    <name evidence="1" type="ORF">GCM10025864_39560</name>
</gene>
<reference evidence="2" key="1">
    <citation type="journal article" date="2019" name="Int. J. Syst. Evol. Microbiol.">
        <title>The Global Catalogue of Microorganisms (GCM) 10K type strain sequencing project: providing services to taxonomists for standard genome sequencing and annotation.</title>
        <authorList>
            <consortium name="The Broad Institute Genomics Platform"/>
            <consortium name="The Broad Institute Genome Sequencing Center for Infectious Disease"/>
            <person name="Wu L."/>
            <person name="Ma J."/>
        </authorList>
    </citation>
    <scope>NUCLEOTIDE SEQUENCE [LARGE SCALE GENOMIC DNA]</scope>
    <source>
        <strain evidence="2">NBRC 106348</strain>
    </source>
</reference>